<name>T5A144_OPHSC</name>
<dbReference type="EMBL" id="KE653643">
    <property type="protein sequence ID" value="EQK99114.1"/>
    <property type="molecule type" value="Genomic_DNA"/>
</dbReference>
<evidence type="ECO:0000313" key="1">
    <source>
        <dbReference type="EMBL" id="EQK99114.1"/>
    </source>
</evidence>
<dbReference type="InterPro" id="IPR045851">
    <property type="entry name" value="AMP-bd_C_sf"/>
</dbReference>
<sequence>MRRSLKTRLATYKIPQTMKVVDQIPRNAMGKINKKQLVLAVFADEFSGDES</sequence>
<gene>
    <name evidence="1" type="ORF">OCS_05170</name>
</gene>
<evidence type="ECO:0000313" key="2">
    <source>
        <dbReference type="Proteomes" id="UP000019374"/>
    </source>
</evidence>
<dbReference type="OrthoDB" id="2962993at2759"/>
<dbReference type="Gene3D" id="3.30.300.30">
    <property type="match status" value="1"/>
</dbReference>
<reference evidence="1 2" key="1">
    <citation type="journal article" date="2013" name="Chin. Sci. Bull.">
        <title>Genome survey uncovers the secrets of sex and lifestyle in caterpillar fungus.</title>
        <authorList>
            <person name="Hu X."/>
            <person name="Zhang Y."/>
            <person name="Xiao G."/>
            <person name="Zheng P."/>
            <person name="Xia Y."/>
            <person name="Zhang X."/>
            <person name="St Leger R.J."/>
            <person name="Liu X."/>
            <person name="Wang C."/>
        </authorList>
    </citation>
    <scope>NUCLEOTIDE SEQUENCE [LARGE SCALE GENOMIC DNA]</scope>
    <source>
        <strain evidence="2">Co18 / CGMCC 3.14243</strain>
        <tissue evidence="1">Fruit-body</tissue>
    </source>
</reference>
<protein>
    <submittedName>
        <fullName evidence="1">Acetyl-CoA synthetase-like protein</fullName>
    </submittedName>
</protein>
<accession>T5A144</accession>
<dbReference type="AlphaFoldDB" id="T5A144"/>
<proteinExistence type="predicted"/>
<dbReference type="SUPFAM" id="SSF56801">
    <property type="entry name" value="Acetyl-CoA synthetase-like"/>
    <property type="match status" value="1"/>
</dbReference>
<dbReference type="HOGENOM" id="CLU_3107012_0_0_1"/>
<dbReference type="Proteomes" id="UP000019374">
    <property type="component" value="Unassembled WGS sequence"/>
</dbReference>
<organism evidence="1 2">
    <name type="scientific">Ophiocordyceps sinensis (strain Co18 / CGMCC 3.14243)</name>
    <name type="common">Yarsagumba caterpillar fungus</name>
    <name type="synonym">Hirsutella sinensis</name>
    <dbReference type="NCBI Taxonomy" id="911162"/>
    <lineage>
        <taxon>Eukaryota</taxon>
        <taxon>Fungi</taxon>
        <taxon>Dikarya</taxon>
        <taxon>Ascomycota</taxon>
        <taxon>Pezizomycotina</taxon>
        <taxon>Sordariomycetes</taxon>
        <taxon>Hypocreomycetidae</taxon>
        <taxon>Hypocreales</taxon>
        <taxon>Ophiocordycipitaceae</taxon>
        <taxon>Ophiocordyceps</taxon>
    </lineage>
</organism>